<reference evidence="1" key="1">
    <citation type="submission" date="2024-07" db="EMBL/GenBank/DDBJ databases">
        <title>Identification and characteristics of an arsenic-resistant bacterial isolate, which belongs to a novel species.</title>
        <authorList>
            <person name="Juszczyk A."/>
            <person name="Kowalczyk A."/>
            <person name="Was K."/>
            <person name="Kosowicz W."/>
            <person name="Budzyn A."/>
            <person name="Latowski D."/>
        </authorList>
    </citation>
    <scope>NUCLEOTIDE SEQUENCE</scope>
    <source>
        <strain evidence="1">As8PL</strain>
    </source>
</reference>
<dbReference type="AlphaFoldDB" id="A0AB39BT17"/>
<organism evidence="1">
    <name type="scientific">Alkalihalophilus sp. As8PL</name>
    <dbReference type="NCBI Taxonomy" id="3237103"/>
    <lineage>
        <taxon>Bacteria</taxon>
        <taxon>Bacillati</taxon>
        <taxon>Bacillota</taxon>
        <taxon>Bacilli</taxon>
        <taxon>Bacillales</taxon>
        <taxon>Bacillaceae</taxon>
        <taxon>Alkalihalophilus</taxon>
    </lineage>
</organism>
<proteinExistence type="predicted"/>
<protein>
    <submittedName>
        <fullName evidence="1">Uncharacterized protein</fullName>
    </submittedName>
</protein>
<gene>
    <name evidence="1" type="ORF">AB3N04_17720</name>
</gene>
<dbReference type="RefSeq" id="WP_368503936.1">
    <property type="nucleotide sequence ID" value="NZ_CP162551.1"/>
</dbReference>
<dbReference type="EMBL" id="CP162551">
    <property type="protein sequence ID" value="XDI36496.1"/>
    <property type="molecule type" value="Genomic_DNA"/>
</dbReference>
<sequence length="100" mass="11950">MIFGSLLKWTLDAFSSIGHIPLPILFSDQFMKEFTSFKEWEEMMEVSQQKVVTIKDFERAEEFWNPLIQSSTQFSSWVEMKEEAEAYYFKQRPYGPFPMV</sequence>
<name>A0AB39BT17_9BACI</name>
<accession>A0AB39BT17</accession>
<evidence type="ECO:0000313" key="1">
    <source>
        <dbReference type="EMBL" id="XDI36496.1"/>
    </source>
</evidence>